<dbReference type="Pfam" id="PF26019">
    <property type="entry name" value="HTH_TIMELESS"/>
    <property type="match status" value="1"/>
</dbReference>
<feature type="region of interest" description="Disordered" evidence="1">
    <location>
        <begin position="529"/>
        <end position="630"/>
    </location>
</feature>
<feature type="compositionally biased region" description="Basic residues" evidence="1">
    <location>
        <begin position="529"/>
        <end position="542"/>
    </location>
</feature>
<evidence type="ECO:0000313" key="3">
    <source>
        <dbReference type="Proteomes" id="UP000321570"/>
    </source>
</evidence>
<dbReference type="EMBL" id="CABIJS010000233">
    <property type="protein sequence ID" value="VUZ47274.1"/>
    <property type="molecule type" value="Genomic_DNA"/>
</dbReference>
<gene>
    <name evidence="2" type="ORF">WMSIL1_LOCUS6950</name>
</gene>
<feature type="compositionally biased region" description="Acidic residues" evidence="1">
    <location>
        <begin position="595"/>
        <end position="616"/>
    </location>
</feature>
<dbReference type="GO" id="GO:0031298">
    <property type="term" value="C:replication fork protection complex"/>
    <property type="evidence" value="ECO:0007669"/>
    <property type="project" value="TreeGrafter"/>
</dbReference>
<feature type="region of interest" description="Disordered" evidence="1">
    <location>
        <begin position="766"/>
        <end position="887"/>
    </location>
</feature>
<protein>
    <recommendedName>
        <fullName evidence="4">Timeless N-terminal domain-containing protein</fullName>
    </recommendedName>
</protein>
<dbReference type="GO" id="GO:0006281">
    <property type="term" value="P:DNA repair"/>
    <property type="evidence" value="ECO:0007669"/>
    <property type="project" value="TreeGrafter"/>
</dbReference>
<sequence length="887" mass="101601">MLAARKRLLDRANETPEERAARLTRVWTTLSTNLLSALSGNLELPLSEDLPKLFDPTVIMEDGGESVVIQLRNAIRLVHSALQENQAARALALARKMWEIWPEAAPSNEGENEGEDDYEEGEDLAREKMRAVQSGLEPSKVAEYTALRKIFVLDLAAEELEATESALHEETTWIEEDEENLIRRELVDSEDDEESALDIVEKEVAFDINSFLLRFTHPHIIRSLSLLLANYTLNPPSTNNHLVQLLHKIVVKQNLPGVLFQLRIFQVFQSIIQDPIVGKLDEFKELLRFIKYILRKFFTAFERSRTVVVEALFYKNTREAAEAYSGYGTYESVPKTSNWSPELDKELDQLFEAYRYDPVPKGEDLIDVLKRNLSDLEKTRRQIIMRLIYLGKVASAKDLKMMTIHVGDESGVIRRSRSRRPGWTEEESNHLKQLFQEYEGSEYRFEDVLTELKFEYERKLREYEQLENHERNDAAPTLILRNRQEVRKKLYELGLVENARDFGKIKRNRTSKKSAPEFDELEGGIFKAKTTKGRKSGRRKRRRDSDDEELVYVMSDSEAPSSRAAEPVIAKETADNKETAGDAAGEAQRRSLYYDPDESSNDSLDENSGSSEEDEGNKDGRKSISQPTIRLKHHNMRRVFVADRVVRSDNSADEDLDDEVDDGILNRELELALAEITTQEEDARTQATEEELRPKKRRKVVAFRDDDDDTDEDNNKLDTTTSDTAIAVPGRAVSPAVFPFQPEDDIEDLLFRTGKRRKVILEDEDEEKNKEERMDNEFPDGFRVTAPLMPSGSESGVQSGVNTEDHGENLKITVEDEDNNENEEHIDKAGIEVSDDDNLLEDEINSVLREVERGMDEESERSPISAERNKPLHRIRILDSSGDSEDN</sequence>
<reference evidence="2 3" key="1">
    <citation type="submission" date="2019-07" db="EMBL/GenBank/DDBJ databases">
        <authorList>
            <person name="Jastrzebski P J."/>
            <person name="Paukszto L."/>
            <person name="Jastrzebski P J."/>
        </authorList>
    </citation>
    <scope>NUCLEOTIDE SEQUENCE [LARGE SCALE GENOMIC DNA]</scope>
    <source>
        <strain evidence="2 3">WMS-il1</strain>
    </source>
</reference>
<evidence type="ECO:0000313" key="2">
    <source>
        <dbReference type="EMBL" id="VUZ47274.1"/>
    </source>
</evidence>
<dbReference type="InterPro" id="IPR044998">
    <property type="entry name" value="Timeless"/>
</dbReference>
<feature type="compositionally biased region" description="Polar residues" evidence="1">
    <location>
        <begin position="792"/>
        <end position="802"/>
    </location>
</feature>
<feature type="compositionally biased region" description="Acidic residues" evidence="1">
    <location>
        <begin position="833"/>
        <end position="844"/>
    </location>
</feature>
<keyword evidence="3" id="KW-1185">Reference proteome</keyword>
<dbReference type="GO" id="GO:0000076">
    <property type="term" value="P:DNA replication checkpoint signaling"/>
    <property type="evidence" value="ECO:0007669"/>
    <property type="project" value="TreeGrafter"/>
</dbReference>
<organism evidence="2 3">
    <name type="scientific">Hymenolepis diminuta</name>
    <name type="common">Rat tapeworm</name>
    <dbReference type="NCBI Taxonomy" id="6216"/>
    <lineage>
        <taxon>Eukaryota</taxon>
        <taxon>Metazoa</taxon>
        <taxon>Spiralia</taxon>
        <taxon>Lophotrochozoa</taxon>
        <taxon>Platyhelminthes</taxon>
        <taxon>Cestoda</taxon>
        <taxon>Eucestoda</taxon>
        <taxon>Cyclophyllidea</taxon>
        <taxon>Hymenolepididae</taxon>
        <taxon>Hymenolepis</taxon>
    </lineage>
</organism>
<dbReference type="GO" id="GO:0043111">
    <property type="term" value="P:replication fork arrest"/>
    <property type="evidence" value="ECO:0007669"/>
    <property type="project" value="TreeGrafter"/>
</dbReference>
<name>A0A564YL38_HYMDI</name>
<evidence type="ECO:0000256" key="1">
    <source>
        <dbReference type="SAM" id="MobiDB-lite"/>
    </source>
</evidence>
<feature type="compositionally biased region" description="Basic and acidic residues" evidence="1">
    <location>
        <begin position="767"/>
        <end position="776"/>
    </location>
</feature>
<evidence type="ECO:0008006" key="4">
    <source>
        <dbReference type="Google" id="ProtNLM"/>
    </source>
</evidence>
<feature type="region of interest" description="Disordered" evidence="1">
    <location>
        <begin position="678"/>
        <end position="720"/>
    </location>
</feature>
<proteinExistence type="predicted"/>
<dbReference type="GO" id="GO:0003677">
    <property type="term" value="F:DNA binding"/>
    <property type="evidence" value="ECO:0007669"/>
    <property type="project" value="TreeGrafter"/>
</dbReference>
<accession>A0A564YL38</accession>
<dbReference type="PANTHER" id="PTHR22940">
    <property type="entry name" value="TIMEOUT/TIMELESS-2"/>
    <property type="match status" value="1"/>
</dbReference>
<dbReference type="PANTHER" id="PTHR22940:SF4">
    <property type="entry name" value="PROTEIN TIMELESS HOMOLOG"/>
    <property type="match status" value="1"/>
</dbReference>
<dbReference type="Proteomes" id="UP000321570">
    <property type="component" value="Unassembled WGS sequence"/>
</dbReference>
<dbReference type="AlphaFoldDB" id="A0A564YL38"/>